<evidence type="ECO:0000313" key="3">
    <source>
        <dbReference type="Proteomes" id="UP000007129"/>
    </source>
</evidence>
<evidence type="ECO:0000256" key="1">
    <source>
        <dbReference type="SAM" id="MobiDB-lite"/>
    </source>
</evidence>
<gene>
    <name evidence="2" type="ORF">MPH_10958</name>
</gene>
<dbReference type="AlphaFoldDB" id="K2S5B4"/>
<dbReference type="Proteomes" id="UP000007129">
    <property type="component" value="Unassembled WGS sequence"/>
</dbReference>
<dbReference type="EMBL" id="AHHD01000465">
    <property type="protein sequence ID" value="EKG11915.1"/>
    <property type="molecule type" value="Genomic_DNA"/>
</dbReference>
<accession>K2S5B4</accession>
<sequence length="112" mass="12209">MLAGTTKAISALETDFDPPGPAGEGDSRTHHAATGGVPANYWDRGRGTIIPSGLGSRMCLAHYLATYQLYATVTAVAGRGVLQRTRTCDDRIRLIKWFNAEIESHKFETVWS</sequence>
<dbReference type="VEuPathDB" id="FungiDB:MPH_10958"/>
<proteinExistence type="predicted"/>
<reference evidence="2 3" key="1">
    <citation type="journal article" date="2012" name="BMC Genomics">
        <title>Tools to kill: Genome of one of the most destructive plant pathogenic fungi Macrophomina phaseolina.</title>
        <authorList>
            <person name="Islam M.S."/>
            <person name="Haque M.S."/>
            <person name="Islam M.M."/>
            <person name="Emdad E.M."/>
            <person name="Halim A."/>
            <person name="Hossen Q.M.M."/>
            <person name="Hossain M.Z."/>
            <person name="Ahmed B."/>
            <person name="Rahim S."/>
            <person name="Rahman M.S."/>
            <person name="Alam M.M."/>
            <person name="Hou S."/>
            <person name="Wan X."/>
            <person name="Saito J.A."/>
            <person name="Alam M."/>
        </authorList>
    </citation>
    <scope>NUCLEOTIDE SEQUENCE [LARGE SCALE GENOMIC DNA]</scope>
    <source>
        <strain evidence="2 3">MS6</strain>
    </source>
</reference>
<organism evidence="2 3">
    <name type="scientific">Macrophomina phaseolina (strain MS6)</name>
    <name type="common">Charcoal rot fungus</name>
    <dbReference type="NCBI Taxonomy" id="1126212"/>
    <lineage>
        <taxon>Eukaryota</taxon>
        <taxon>Fungi</taxon>
        <taxon>Dikarya</taxon>
        <taxon>Ascomycota</taxon>
        <taxon>Pezizomycotina</taxon>
        <taxon>Dothideomycetes</taxon>
        <taxon>Dothideomycetes incertae sedis</taxon>
        <taxon>Botryosphaeriales</taxon>
        <taxon>Botryosphaeriaceae</taxon>
        <taxon>Macrophomina</taxon>
    </lineage>
</organism>
<protein>
    <submittedName>
        <fullName evidence="2">Cytochrome P450, putative</fullName>
    </submittedName>
</protein>
<dbReference type="HOGENOM" id="CLU_2146342_0_0_1"/>
<feature type="region of interest" description="Disordered" evidence="1">
    <location>
        <begin position="1"/>
        <end position="38"/>
    </location>
</feature>
<evidence type="ECO:0000313" key="2">
    <source>
        <dbReference type="EMBL" id="EKG11915.1"/>
    </source>
</evidence>
<dbReference type="InParanoid" id="K2S5B4"/>
<comment type="caution">
    <text evidence="2">The sequence shown here is derived from an EMBL/GenBank/DDBJ whole genome shotgun (WGS) entry which is preliminary data.</text>
</comment>
<name>K2S5B4_MACPH</name>